<keyword evidence="8" id="KW-1185">Reference proteome</keyword>
<comment type="caution">
    <text evidence="7">The sequence shown here is derived from an EMBL/GenBank/DDBJ whole genome shotgun (WGS) entry which is preliminary data.</text>
</comment>
<keyword evidence="5" id="KW-0862">Zinc</keyword>
<dbReference type="EC" id="2.1.1.319" evidence="2"/>
<comment type="subcellular location">
    <subcellularLocation>
        <location evidence="1">Cytoplasm</location>
    </subcellularLocation>
</comment>
<gene>
    <name evidence="7" type="ORF">HK097_001859</name>
</gene>
<dbReference type="SUPFAM" id="SSF57667">
    <property type="entry name" value="beta-beta-alpha zinc fingers"/>
    <property type="match status" value="1"/>
</dbReference>
<dbReference type="PANTHER" id="PTHR13267:SF3">
    <property type="entry name" value="ZINC FINGER PROTEIN 277"/>
    <property type="match status" value="1"/>
</dbReference>
<dbReference type="Pfam" id="PF21137">
    <property type="entry name" value="ANM3_C2H2_Zf"/>
    <property type="match status" value="1"/>
</dbReference>
<evidence type="ECO:0000313" key="8">
    <source>
        <dbReference type="Proteomes" id="UP001212841"/>
    </source>
</evidence>
<organism evidence="7 8">
    <name type="scientific">Rhizophlyctis rosea</name>
    <dbReference type="NCBI Taxonomy" id="64517"/>
    <lineage>
        <taxon>Eukaryota</taxon>
        <taxon>Fungi</taxon>
        <taxon>Fungi incertae sedis</taxon>
        <taxon>Chytridiomycota</taxon>
        <taxon>Chytridiomycota incertae sedis</taxon>
        <taxon>Chytridiomycetes</taxon>
        <taxon>Rhizophlyctidales</taxon>
        <taxon>Rhizophlyctidaceae</taxon>
        <taxon>Rhizophlyctis</taxon>
    </lineage>
</organism>
<sequence length="142" mass="16218">MTYPPYMYGSASRPKDWEVASSIGDAERDLHSEFGEEVDDRWDDWEEEEAEAQCPFCPERVSPPTAAFEHCRTAHNFDFKLVRKTLGLDFYGSIRLINYVRTKSKEGTILDGNAVISDGKKASWIKDDAYLVPVLEDDALLY</sequence>
<keyword evidence="4" id="KW-0479">Metal-binding</keyword>
<evidence type="ECO:0000256" key="3">
    <source>
        <dbReference type="ARBA" id="ARBA00022490"/>
    </source>
</evidence>
<dbReference type="InterPro" id="IPR040048">
    <property type="entry name" value="ZNF277"/>
</dbReference>
<dbReference type="Proteomes" id="UP001212841">
    <property type="component" value="Unassembled WGS sequence"/>
</dbReference>
<dbReference type="AlphaFoldDB" id="A0AAD5S434"/>
<feature type="domain" description="Protein arginine N-methyltransferase 3-like C2H2 zinc finger" evidence="6">
    <location>
        <begin position="83"/>
        <end position="133"/>
    </location>
</feature>
<evidence type="ECO:0000256" key="5">
    <source>
        <dbReference type="ARBA" id="ARBA00022833"/>
    </source>
</evidence>
<evidence type="ECO:0000256" key="2">
    <source>
        <dbReference type="ARBA" id="ARBA00011925"/>
    </source>
</evidence>
<dbReference type="InterPro" id="IPR049482">
    <property type="entry name" value="ANM3-like_C2H2_Zf"/>
</dbReference>
<dbReference type="GO" id="GO:0005737">
    <property type="term" value="C:cytoplasm"/>
    <property type="evidence" value="ECO:0007669"/>
    <property type="project" value="UniProtKB-SubCell"/>
</dbReference>
<reference evidence="7" key="1">
    <citation type="submission" date="2020-05" db="EMBL/GenBank/DDBJ databases">
        <title>Phylogenomic resolution of chytrid fungi.</title>
        <authorList>
            <person name="Stajich J.E."/>
            <person name="Amses K."/>
            <person name="Simmons R."/>
            <person name="Seto K."/>
            <person name="Myers J."/>
            <person name="Bonds A."/>
            <person name="Quandt C.A."/>
            <person name="Barry K."/>
            <person name="Liu P."/>
            <person name="Grigoriev I."/>
            <person name="Longcore J.E."/>
            <person name="James T.Y."/>
        </authorList>
    </citation>
    <scope>NUCLEOTIDE SEQUENCE</scope>
    <source>
        <strain evidence="7">JEL0318</strain>
    </source>
</reference>
<evidence type="ECO:0000313" key="7">
    <source>
        <dbReference type="EMBL" id="KAJ3042990.1"/>
    </source>
</evidence>
<dbReference type="InterPro" id="IPR036236">
    <property type="entry name" value="Znf_C2H2_sf"/>
</dbReference>
<dbReference type="GO" id="GO:0046872">
    <property type="term" value="F:metal ion binding"/>
    <property type="evidence" value="ECO:0007669"/>
    <property type="project" value="UniProtKB-KW"/>
</dbReference>
<proteinExistence type="predicted"/>
<evidence type="ECO:0000256" key="4">
    <source>
        <dbReference type="ARBA" id="ARBA00022723"/>
    </source>
</evidence>
<dbReference type="EMBL" id="JADGJD010001384">
    <property type="protein sequence ID" value="KAJ3042990.1"/>
    <property type="molecule type" value="Genomic_DNA"/>
</dbReference>
<dbReference type="PANTHER" id="PTHR13267">
    <property type="entry name" value="ZINC FINGER PROTEIN 277"/>
    <property type="match status" value="1"/>
</dbReference>
<accession>A0AAD5S434</accession>
<feature type="non-terminal residue" evidence="7">
    <location>
        <position position="142"/>
    </location>
</feature>
<keyword evidence="3" id="KW-0963">Cytoplasm</keyword>
<name>A0AAD5S434_9FUNG</name>
<protein>
    <recommendedName>
        <fullName evidence="2">type I protein arginine methyltransferase</fullName>
        <ecNumber evidence="2">2.1.1.319</ecNumber>
    </recommendedName>
</protein>
<dbReference type="GO" id="GO:0035242">
    <property type="term" value="F:protein-arginine omega-N asymmetric methyltransferase activity"/>
    <property type="evidence" value="ECO:0007669"/>
    <property type="project" value="UniProtKB-EC"/>
</dbReference>
<evidence type="ECO:0000259" key="6">
    <source>
        <dbReference type="Pfam" id="PF21137"/>
    </source>
</evidence>
<evidence type="ECO:0000256" key="1">
    <source>
        <dbReference type="ARBA" id="ARBA00004496"/>
    </source>
</evidence>